<dbReference type="EMBL" id="CP108169">
    <property type="protein sequence ID" value="WTQ75128.1"/>
    <property type="molecule type" value="Genomic_DNA"/>
</dbReference>
<evidence type="ECO:0000313" key="3">
    <source>
        <dbReference type="EMBL" id="WTQ75128.1"/>
    </source>
</evidence>
<evidence type="ECO:0000256" key="2">
    <source>
        <dbReference type="SAM" id="SignalP"/>
    </source>
</evidence>
<sequence length="227" mass="22595">MSRSLRHGAFAATALVFSIATLSACAAGNNAQTLQVRPDNAATAVDSIKIQNLNIITQPDPETEGPAVIAATLFNDGPKREVVEKVTLPGTNATVELKPAKGKGPVVIPAGGRLIIGGKNNASAVIENGRQAGADGNVQNVAFTLSETGDIELGAAIVPATSFFEKFGPSTAPSPKPSPTPSASETGSEATGETSEGQSGSQADGTASDGSATDGAAGTADDEAATH</sequence>
<proteinExistence type="predicted"/>
<feature type="chain" id="PRO_5043513367" evidence="2">
    <location>
        <begin position="27"/>
        <end position="227"/>
    </location>
</feature>
<reference evidence="3" key="1">
    <citation type="submission" date="2022-10" db="EMBL/GenBank/DDBJ databases">
        <title>The complete genomes of actinobacterial strains from the NBC collection.</title>
        <authorList>
            <person name="Joergensen T.S."/>
            <person name="Alvarez Arevalo M."/>
            <person name="Sterndorff E.B."/>
            <person name="Faurdal D."/>
            <person name="Vuksanovic O."/>
            <person name="Mourched A.-S."/>
            <person name="Charusanti P."/>
            <person name="Shaw S."/>
            <person name="Blin K."/>
            <person name="Weber T."/>
        </authorList>
    </citation>
    <scope>NUCLEOTIDE SEQUENCE</scope>
    <source>
        <strain evidence="3">NBC_00148</strain>
    </source>
</reference>
<evidence type="ECO:0000256" key="1">
    <source>
        <dbReference type="SAM" id="MobiDB-lite"/>
    </source>
</evidence>
<keyword evidence="2" id="KW-0732">Signal</keyword>
<dbReference type="PROSITE" id="PS51257">
    <property type="entry name" value="PROKAR_LIPOPROTEIN"/>
    <property type="match status" value="1"/>
</dbReference>
<accession>A0AAU1LVC3</accession>
<feature type="region of interest" description="Disordered" evidence="1">
    <location>
        <begin position="168"/>
        <end position="227"/>
    </location>
</feature>
<feature type="compositionally biased region" description="Low complexity" evidence="1">
    <location>
        <begin position="181"/>
        <end position="219"/>
    </location>
</feature>
<gene>
    <name evidence="3" type="ORF">OG222_19475</name>
</gene>
<dbReference type="AlphaFoldDB" id="A0AAU1LVC3"/>
<name>A0AAU1LVC3_9ACTN</name>
<protein>
    <submittedName>
        <fullName evidence="3">DUF461 domain-containing protein</fullName>
    </submittedName>
</protein>
<organism evidence="3">
    <name type="scientific">Streptomyces sp. NBC_00148</name>
    <dbReference type="NCBI Taxonomy" id="2903626"/>
    <lineage>
        <taxon>Bacteria</taxon>
        <taxon>Bacillati</taxon>
        <taxon>Actinomycetota</taxon>
        <taxon>Actinomycetes</taxon>
        <taxon>Kitasatosporales</taxon>
        <taxon>Streptomycetaceae</taxon>
        <taxon>Streptomyces</taxon>
    </lineage>
</organism>
<feature type="signal peptide" evidence="2">
    <location>
        <begin position="1"/>
        <end position="26"/>
    </location>
</feature>